<feature type="transmembrane region" description="Helical" evidence="1">
    <location>
        <begin position="53"/>
        <end position="74"/>
    </location>
</feature>
<feature type="transmembrane region" description="Helical" evidence="1">
    <location>
        <begin position="231"/>
        <end position="250"/>
    </location>
</feature>
<protein>
    <submittedName>
        <fullName evidence="2">Uncharacterized protein</fullName>
    </submittedName>
</protein>
<feature type="transmembrane region" description="Helical" evidence="1">
    <location>
        <begin position="262"/>
        <end position="280"/>
    </location>
</feature>
<evidence type="ECO:0000313" key="3">
    <source>
        <dbReference type="Proteomes" id="UP000548476"/>
    </source>
</evidence>
<accession>A0A841FGT1</accession>
<dbReference type="RefSeq" id="WP_184788289.1">
    <property type="nucleotide sequence ID" value="NZ_BONT01000003.1"/>
</dbReference>
<feature type="transmembrane region" description="Helical" evidence="1">
    <location>
        <begin position="127"/>
        <end position="150"/>
    </location>
</feature>
<name>A0A841FGT1_9ACTN</name>
<dbReference type="Proteomes" id="UP000548476">
    <property type="component" value="Unassembled WGS sequence"/>
</dbReference>
<feature type="transmembrane region" description="Helical" evidence="1">
    <location>
        <begin position="162"/>
        <end position="182"/>
    </location>
</feature>
<dbReference type="AlphaFoldDB" id="A0A841FGT1"/>
<proteinExistence type="predicted"/>
<organism evidence="2 3">
    <name type="scientific">Phytomonospora endophytica</name>
    <dbReference type="NCBI Taxonomy" id="714109"/>
    <lineage>
        <taxon>Bacteria</taxon>
        <taxon>Bacillati</taxon>
        <taxon>Actinomycetota</taxon>
        <taxon>Actinomycetes</taxon>
        <taxon>Micromonosporales</taxon>
        <taxon>Micromonosporaceae</taxon>
        <taxon>Phytomonospora</taxon>
    </lineage>
</organism>
<gene>
    <name evidence="2" type="ORF">HNR73_003293</name>
</gene>
<keyword evidence="1" id="KW-1133">Transmembrane helix</keyword>
<keyword evidence="1" id="KW-0812">Transmembrane</keyword>
<keyword evidence="3" id="KW-1185">Reference proteome</keyword>
<evidence type="ECO:0000256" key="1">
    <source>
        <dbReference type="SAM" id="Phobius"/>
    </source>
</evidence>
<dbReference type="EMBL" id="JACHGT010000006">
    <property type="protein sequence ID" value="MBB6035436.1"/>
    <property type="molecule type" value="Genomic_DNA"/>
</dbReference>
<feature type="transmembrane region" description="Helical" evidence="1">
    <location>
        <begin position="202"/>
        <end position="224"/>
    </location>
</feature>
<keyword evidence="1" id="KW-0472">Membrane</keyword>
<sequence>MPTYSTATARPALAVVRKAAGLAAAGAVGLYLAVKVVWVVAALVSGRGGGADWIALNVVTIGMAGIGVALGLALAMPWGARLSARLVVFVAWVGAGFLVPMIPFMAVRGFIDGGGETESVMPAWHEALLVLGFGGMALGLAVAVPLYLLERWPGSAARTAKRITPLWTVGGAIALAALWTYWAAGGEFGMTGNVALTAPDRLLLANSALWALIGAAATRLPALCFIASGSLFAWCSWKLLATVTAPGGFAPAELVPVAVVEYGLGAAVGAAMLAGLVRAYRLLL</sequence>
<comment type="caution">
    <text evidence="2">The sequence shown here is derived from an EMBL/GenBank/DDBJ whole genome shotgun (WGS) entry which is preliminary data.</text>
</comment>
<evidence type="ECO:0000313" key="2">
    <source>
        <dbReference type="EMBL" id="MBB6035436.1"/>
    </source>
</evidence>
<feature type="transmembrane region" description="Helical" evidence="1">
    <location>
        <begin position="20"/>
        <end position="41"/>
    </location>
</feature>
<reference evidence="2 3" key="1">
    <citation type="submission" date="2020-08" db="EMBL/GenBank/DDBJ databases">
        <title>Genomic Encyclopedia of Type Strains, Phase IV (KMG-IV): sequencing the most valuable type-strain genomes for metagenomic binning, comparative biology and taxonomic classification.</title>
        <authorList>
            <person name="Goeker M."/>
        </authorList>
    </citation>
    <scope>NUCLEOTIDE SEQUENCE [LARGE SCALE GENOMIC DNA]</scope>
    <source>
        <strain evidence="2 3">YIM 65646</strain>
    </source>
</reference>
<feature type="transmembrane region" description="Helical" evidence="1">
    <location>
        <begin position="86"/>
        <end position="107"/>
    </location>
</feature>